<dbReference type="Proteomes" id="UP000269221">
    <property type="component" value="Unassembled WGS sequence"/>
</dbReference>
<gene>
    <name evidence="1" type="ORF">DUI87_23417</name>
</gene>
<evidence type="ECO:0000313" key="2">
    <source>
        <dbReference type="Proteomes" id="UP000269221"/>
    </source>
</evidence>
<protein>
    <submittedName>
        <fullName evidence="1">Uncharacterized protein</fullName>
    </submittedName>
</protein>
<organism evidence="1 2">
    <name type="scientific">Hirundo rustica rustica</name>
    <dbReference type="NCBI Taxonomy" id="333673"/>
    <lineage>
        <taxon>Eukaryota</taxon>
        <taxon>Metazoa</taxon>
        <taxon>Chordata</taxon>
        <taxon>Craniata</taxon>
        <taxon>Vertebrata</taxon>
        <taxon>Euteleostomi</taxon>
        <taxon>Archelosauria</taxon>
        <taxon>Archosauria</taxon>
        <taxon>Dinosauria</taxon>
        <taxon>Saurischia</taxon>
        <taxon>Theropoda</taxon>
        <taxon>Coelurosauria</taxon>
        <taxon>Aves</taxon>
        <taxon>Neognathae</taxon>
        <taxon>Neoaves</taxon>
        <taxon>Telluraves</taxon>
        <taxon>Australaves</taxon>
        <taxon>Passeriformes</taxon>
        <taxon>Sylvioidea</taxon>
        <taxon>Hirundinidae</taxon>
        <taxon>Hirundo</taxon>
    </lineage>
</organism>
<dbReference type="EMBL" id="QRBI01000145">
    <property type="protein sequence ID" value="RMC00009.1"/>
    <property type="molecule type" value="Genomic_DNA"/>
</dbReference>
<dbReference type="OrthoDB" id="10566706at2759"/>
<evidence type="ECO:0000313" key="1">
    <source>
        <dbReference type="EMBL" id="RMC00009.1"/>
    </source>
</evidence>
<accession>A0A3M0JGL3</accession>
<keyword evidence="2" id="KW-1185">Reference proteome</keyword>
<proteinExistence type="predicted"/>
<sequence length="119" mass="12674">MLLKAEGFGALTLPTQPRVMEQLDISEQDMQGHLIPELVSPGHLNKLWTADCQHSGQIQPLLTASSPAGRAAIKGSAVCADAEVMPFCEGLARDDNAAFGAFAQSPRSLEVTGNQFIKL</sequence>
<name>A0A3M0JGL3_HIRRU</name>
<dbReference type="AlphaFoldDB" id="A0A3M0JGL3"/>
<comment type="caution">
    <text evidence="1">The sequence shown here is derived from an EMBL/GenBank/DDBJ whole genome shotgun (WGS) entry which is preliminary data.</text>
</comment>
<reference evidence="1 2" key="1">
    <citation type="submission" date="2018-07" db="EMBL/GenBank/DDBJ databases">
        <title>A high quality draft genome assembly of the barn swallow (H. rustica rustica).</title>
        <authorList>
            <person name="Formenti G."/>
            <person name="Chiara M."/>
            <person name="Poveda L."/>
            <person name="Francoijs K.-J."/>
            <person name="Bonisoli-Alquati A."/>
            <person name="Canova L."/>
            <person name="Gianfranceschi L."/>
            <person name="Horner D.S."/>
            <person name="Saino N."/>
        </authorList>
    </citation>
    <scope>NUCLEOTIDE SEQUENCE [LARGE SCALE GENOMIC DNA]</scope>
    <source>
        <strain evidence="1">Chelidonia</strain>
        <tissue evidence="1">Blood</tissue>
    </source>
</reference>